<feature type="transmembrane region" description="Helical" evidence="1">
    <location>
        <begin position="165"/>
        <end position="189"/>
    </location>
</feature>
<feature type="domain" description="RHS protein conserved region" evidence="2">
    <location>
        <begin position="60"/>
        <end position="96"/>
    </location>
</feature>
<dbReference type="InterPro" id="IPR029118">
    <property type="entry name" value="Ntox16"/>
</dbReference>
<keyword evidence="1" id="KW-0472">Membrane</keyword>
<dbReference type="Pfam" id="PF03527">
    <property type="entry name" value="RHS"/>
    <property type="match status" value="1"/>
</dbReference>
<dbReference type="NCBIfam" id="TIGR03696">
    <property type="entry name" value="Rhs_assc_core"/>
    <property type="match status" value="1"/>
</dbReference>
<dbReference type="Gene3D" id="2.180.10.10">
    <property type="entry name" value="RHS repeat-associated core"/>
    <property type="match status" value="1"/>
</dbReference>
<evidence type="ECO:0000259" key="3">
    <source>
        <dbReference type="Pfam" id="PF15523"/>
    </source>
</evidence>
<protein>
    <recommendedName>
        <fullName evidence="6">RHS repeat-associated protein</fullName>
    </recommendedName>
</protein>
<evidence type="ECO:0000256" key="1">
    <source>
        <dbReference type="SAM" id="Phobius"/>
    </source>
</evidence>
<dbReference type="InterPro" id="IPR022385">
    <property type="entry name" value="Rhs_assc_core"/>
</dbReference>
<keyword evidence="5" id="KW-1185">Reference proteome</keyword>
<dbReference type="PANTHER" id="PTHR32305:SF15">
    <property type="entry name" value="PROTEIN RHSA-RELATED"/>
    <property type="match status" value="1"/>
</dbReference>
<accession>A0A9X4PLZ0</accession>
<evidence type="ECO:0000259" key="2">
    <source>
        <dbReference type="Pfam" id="PF03527"/>
    </source>
</evidence>
<organism evidence="4 5">
    <name type="scientific">Volucribacter amazonae</name>
    <dbReference type="NCBI Taxonomy" id="256731"/>
    <lineage>
        <taxon>Bacteria</taxon>
        <taxon>Pseudomonadati</taxon>
        <taxon>Pseudomonadota</taxon>
        <taxon>Gammaproteobacteria</taxon>
        <taxon>Pasteurellales</taxon>
        <taxon>Pasteurellaceae</taxon>
        <taxon>Volucribacter</taxon>
    </lineage>
</organism>
<evidence type="ECO:0008006" key="6">
    <source>
        <dbReference type="Google" id="ProtNLM"/>
    </source>
</evidence>
<dbReference type="EMBL" id="LWID01000001">
    <property type="protein sequence ID" value="MDG6894248.1"/>
    <property type="molecule type" value="Genomic_DNA"/>
</dbReference>
<dbReference type="Pfam" id="PF15523">
    <property type="entry name" value="Ntox16"/>
    <property type="match status" value="1"/>
</dbReference>
<reference evidence="4" key="1">
    <citation type="submission" date="2016-03" db="EMBL/GenBank/DDBJ databases">
        <title>Co-evolution between Pasteurellaceae and their hosts.</title>
        <authorList>
            <person name="Hansen M.J."/>
            <person name="Bojesen A.M."/>
            <person name="Planet P."/>
        </authorList>
    </citation>
    <scope>NUCLEOTIDE SEQUENCE</scope>
    <source>
        <strain evidence="4">146/S8/89</strain>
    </source>
</reference>
<evidence type="ECO:0000313" key="5">
    <source>
        <dbReference type="Proteomes" id="UP001155500"/>
    </source>
</evidence>
<dbReference type="InterPro" id="IPR001826">
    <property type="entry name" value="RHS"/>
</dbReference>
<dbReference type="AlphaFoldDB" id="A0A9X4PLZ0"/>
<dbReference type="PRINTS" id="PR00394">
    <property type="entry name" value="RHSPROTEIN"/>
</dbReference>
<evidence type="ECO:0000313" key="4">
    <source>
        <dbReference type="EMBL" id="MDG6894248.1"/>
    </source>
</evidence>
<feature type="domain" description="Novel toxin 16" evidence="3">
    <location>
        <begin position="232"/>
        <end position="313"/>
    </location>
</feature>
<comment type="caution">
    <text evidence="4">The sequence shown here is derived from an EMBL/GenBank/DDBJ whole genome shotgun (WGS) entry which is preliminary data.</text>
</comment>
<name>A0A9X4PLZ0_9PAST</name>
<keyword evidence="1" id="KW-0812">Transmembrane</keyword>
<keyword evidence="1" id="KW-1133">Transmembrane helix</keyword>
<dbReference type="RefSeq" id="WP_279571741.1">
    <property type="nucleotide sequence ID" value="NZ_LWID01000001.1"/>
</dbReference>
<proteinExistence type="predicted"/>
<dbReference type="Proteomes" id="UP001155500">
    <property type="component" value="Unassembled WGS sequence"/>
</dbReference>
<dbReference type="PANTHER" id="PTHR32305">
    <property type="match status" value="1"/>
</dbReference>
<sequence length="319" mass="37127">MRSENGKFLEESRIEFIWDGSHLLQEKHHKTDRTYQYIYSHPASYEPLAQIENDGEKQTIYYLHCDQIGIPRELTDEQGKLCWYGDYQGWGSVKNEYALIPHIHQPFRLQNQYYDQETGLHYNFYRYYDPHMGRFTQRDPIKLLGGNNLYRFEGTIQNVFDPLGLMPLLLVGYGVAIMAMGIIGAQIIAMGTSISTTRRQEKEEDSIMLEEIVVSEKAIELSEAHHSGTNLGGNCTPGELDDLQRNKNYYCNKKRNCNEQGLTIDQINYRMLLNQQCAMTRDKINKKCFAGGDLKHQEEAERAWTTYAYCQEKAKKIFN</sequence>
<gene>
    <name evidence="4" type="ORF">A6A20_01040</name>
</gene>
<dbReference type="InterPro" id="IPR050708">
    <property type="entry name" value="T6SS_VgrG/RHS"/>
</dbReference>